<evidence type="ECO:0000256" key="1">
    <source>
        <dbReference type="ARBA" id="ARBA00022723"/>
    </source>
</evidence>
<dbReference type="Pfam" id="PF03107">
    <property type="entry name" value="C1_2"/>
    <property type="match status" value="2"/>
</dbReference>
<gene>
    <name evidence="5" type="ORF">TCM_026342</name>
</gene>
<dbReference type="InterPro" id="IPR002219">
    <property type="entry name" value="PKC_DAG/PE"/>
</dbReference>
<dbReference type="SUPFAM" id="SSF57889">
    <property type="entry name" value="Cysteine-rich domain"/>
    <property type="match status" value="2"/>
</dbReference>
<dbReference type="PROSITE" id="PS50081">
    <property type="entry name" value="ZF_DAG_PE_2"/>
    <property type="match status" value="1"/>
</dbReference>
<dbReference type="EMBL" id="CM001883">
    <property type="protein sequence ID" value="EOY11068.1"/>
    <property type="molecule type" value="Genomic_DNA"/>
</dbReference>
<evidence type="ECO:0000259" key="4">
    <source>
        <dbReference type="PROSITE" id="PS50081"/>
    </source>
</evidence>
<sequence>MNTEFDHGATSLKVDGKVSIEKVMEQGKWEQSNPEFLSELGETIDTSIYKSQQLKMQINHFNRNHPLNFHEVLEEDENPGCQACKLEILTQAYICKKCEYYLHKACTDLHPEFKVDVKCAGMSAPRNQGQRLKEMYRKTKISHFSHEHMLVLGNAKKHYYCSYCQLEIFGLAYCCLDCIYVLHVSCLGFPEEMQHPFHPLHLLVANMADYCVVCNACDIRILGINYSCFECGLEVEEVLSWLVPRIRKKSVELE</sequence>
<organism evidence="5 6">
    <name type="scientific">Theobroma cacao</name>
    <name type="common">Cacao</name>
    <name type="synonym">Cocoa</name>
    <dbReference type="NCBI Taxonomy" id="3641"/>
    <lineage>
        <taxon>Eukaryota</taxon>
        <taxon>Viridiplantae</taxon>
        <taxon>Streptophyta</taxon>
        <taxon>Embryophyta</taxon>
        <taxon>Tracheophyta</taxon>
        <taxon>Spermatophyta</taxon>
        <taxon>Magnoliopsida</taxon>
        <taxon>eudicotyledons</taxon>
        <taxon>Gunneridae</taxon>
        <taxon>Pentapetalae</taxon>
        <taxon>rosids</taxon>
        <taxon>malvids</taxon>
        <taxon>Malvales</taxon>
        <taxon>Malvaceae</taxon>
        <taxon>Byttnerioideae</taxon>
        <taxon>Theobroma</taxon>
    </lineage>
</organism>
<keyword evidence="3" id="KW-0862">Zinc</keyword>
<dbReference type="PANTHER" id="PTHR46288:SF27">
    <property type="entry name" value="CYSTEINE_HISTIDINE-RICH C1 DOMAIN FAMILY PROTEIN"/>
    <property type="match status" value="1"/>
</dbReference>
<evidence type="ECO:0000256" key="2">
    <source>
        <dbReference type="ARBA" id="ARBA00022737"/>
    </source>
</evidence>
<proteinExistence type="predicted"/>
<keyword evidence="6" id="KW-1185">Reference proteome</keyword>
<accession>A0A061F2C4</accession>
<dbReference type="GO" id="GO:0046872">
    <property type="term" value="F:metal ion binding"/>
    <property type="evidence" value="ECO:0007669"/>
    <property type="project" value="UniProtKB-KW"/>
</dbReference>
<dbReference type="Gramene" id="EOY11068">
    <property type="protein sequence ID" value="EOY11068"/>
    <property type="gene ID" value="TCM_026342"/>
</dbReference>
<reference evidence="5 6" key="1">
    <citation type="journal article" date="2013" name="Genome Biol.">
        <title>The genome sequence of the most widely cultivated cacao type and its use to identify candidate genes regulating pod color.</title>
        <authorList>
            <person name="Motamayor J.C."/>
            <person name="Mockaitis K."/>
            <person name="Schmutz J."/>
            <person name="Haiminen N."/>
            <person name="Iii D.L."/>
            <person name="Cornejo O."/>
            <person name="Findley S.D."/>
            <person name="Zheng P."/>
            <person name="Utro F."/>
            <person name="Royaert S."/>
            <person name="Saski C."/>
            <person name="Jenkins J."/>
            <person name="Podicheti R."/>
            <person name="Zhao M."/>
            <person name="Scheffler B.E."/>
            <person name="Stack J.C."/>
            <person name="Feltus F.A."/>
            <person name="Mustiga G.M."/>
            <person name="Amores F."/>
            <person name="Phillips W."/>
            <person name="Marelli J.P."/>
            <person name="May G.D."/>
            <person name="Shapiro H."/>
            <person name="Ma J."/>
            <person name="Bustamante C.D."/>
            <person name="Schnell R.J."/>
            <person name="Main D."/>
            <person name="Gilbert D."/>
            <person name="Parida L."/>
            <person name="Kuhn D.N."/>
        </authorList>
    </citation>
    <scope>NUCLEOTIDE SEQUENCE [LARGE SCALE GENOMIC DNA]</scope>
    <source>
        <strain evidence="6">cv. Matina 1-6</strain>
    </source>
</reference>
<evidence type="ECO:0000256" key="3">
    <source>
        <dbReference type="ARBA" id="ARBA00022833"/>
    </source>
</evidence>
<dbReference type="PANTHER" id="PTHR46288">
    <property type="entry name" value="PHORBOL-ESTER/DAG-TYPE DOMAIN-CONTAINING PROTEIN"/>
    <property type="match status" value="1"/>
</dbReference>
<dbReference type="Proteomes" id="UP000026915">
    <property type="component" value="Chromosome 5"/>
</dbReference>
<dbReference type="AlphaFoldDB" id="A0A061F2C4"/>
<name>A0A061F2C4_THECC</name>
<dbReference type="InParanoid" id="A0A061F2C4"/>
<dbReference type="InterPro" id="IPR004146">
    <property type="entry name" value="DC1"/>
</dbReference>
<evidence type="ECO:0000313" key="6">
    <source>
        <dbReference type="Proteomes" id="UP000026915"/>
    </source>
</evidence>
<dbReference type="HOGENOM" id="CLU_1095882_0_0_1"/>
<dbReference type="Gene3D" id="3.30.60.20">
    <property type="match status" value="1"/>
</dbReference>
<evidence type="ECO:0000313" key="5">
    <source>
        <dbReference type="EMBL" id="EOY11068.1"/>
    </source>
</evidence>
<keyword evidence="2" id="KW-0677">Repeat</keyword>
<dbReference type="InterPro" id="IPR046349">
    <property type="entry name" value="C1-like_sf"/>
</dbReference>
<protein>
    <submittedName>
        <fullName evidence="5">Cysteine/Histidine-rich C1 domain family protein, putative</fullName>
    </submittedName>
</protein>
<feature type="domain" description="Phorbol-ester/DAG-type" evidence="4">
    <location>
        <begin position="64"/>
        <end position="119"/>
    </location>
</feature>
<keyword evidence="1" id="KW-0479">Metal-binding</keyword>